<reference evidence="8" key="1">
    <citation type="submission" date="2017-09" db="EMBL/GenBank/DDBJ databases">
        <title>Depth-based differentiation of microbial function through sediment-hosted aquifers and enrichment of novel symbionts in the deep terrestrial subsurface.</title>
        <authorList>
            <person name="Probst A.J."/>
            <person name="Ladd B."/>
            <person name="Jarett J.K."/>
            <person name="Geller-Mcgrath D.E."/>
            <person name="Sieber C.M.K."/>
            <person name="Emerson J.B."/>
            <person name="Anantharaman K."/>
            <person name="Thomas B.C."/>
            <person name="Malmstrom R."/>
            <person name="Stieglmeier M."/>
            <person name="Klingl A."/>
            <person name="Woyke T."/>
            <person name="Ryan C.M."/>
            <person name="Banfield J.F."/>
        </authorList>
    </citation>
    <scope>NUCLEOTIDE SEQUENCE [LARGE SCALE GENOMIC DNA]</scope>
</reference>
<feature type="domain" description="AMP-binding enzyme C-terminal" evidence="6">
    <location>
        <begin position="473"/>
        <end position="551"/>
    </location>
</feature>
<dbReference type="Gene3D" id="3.30.300.30">
    <property type="match status" value="1"/>
</dbReference>
<gene>
    <name evidence="7" type="ORF">COT99_04130</name>
</gene>
<proteinExistence type="inferred from homology"/>
<dbReference type="NCBIfam" id="NF003313">
    <property type="entry name" value="PRK04319.1"/>
    <property type="match status" value="1"/>
</dbReference>
<dbReference type="InterPro" id="IPR042099">
    <property type="entry name" value="ANL_N_sf"/>
</dbReference>
<evidence type="ECO:0000256" key="1">
    <source>
        <dbReference type="ARBA" id="ARBA00006432"/>
    </source>
</evidence>
<dbReference type="Gene3D" id="3.40.50.12780">
    <property type="entry name" value="N-terminal domain of ligase-like"/>
    <property type="match status" value="1"/>
</dbReference>
<organism evidence="7 8">
    <name type="scientific">Candidatus Falkowbacteria bacterium CG10_big_fil_rev_8_21_14_0_10_43_10</name>
    <dbReference type="NCBI Taxonomy" id="1974567"/>
    <lineage>
        <taxon>Bacteria</taxon>
        <taxon>Candidatus Falkowiibacteriota</taxon>
    </lineage>
</organism>
<dbReference type="Pfam" id="PF00501">
    <property type="entry name" value="AMP-binding"/>
    <property type="match status" value="1"/>
</dbReference>
<dbReference type="InterPro" id="IPR045851">
    <property type="entry name" value="AMP-bd_C_sf"/>
</dbReference>
<dbReference type="InterPro" id="IPR051087">
    <property type="entry name" value="Mitochondrial_ACSM"/>
</dbReference>
<name>A0A2H0V198_9BACT</name>
<dbReference type="InterPro" id="IPR000873">
    <property type="entry name" value="AMP-dep_synth/lig_dom"/>
</dbReference>
<accession>A0A2H0V198</accession>
<evidence type="ECO:0000313" key="7">
    <source>
        <dbReference type="EMBL" id="PIR92825.1"/>
    </source>
</evidence>
<evidence type="ECO:0000256" key="2">
    <source>
        <dbReference type="ARBA" id="ARBA00022598"/>
    </source>
</evidence>
<dbReference type="FunFam" id="3.30.300.30:FF:000005">
    <property type="entry name" value="Acyl-coenzyme A synthetase ACSM5, mitochondrial"/>
    <property type="match status" value="1"/>
</dbReference>
<dbReference type="PANTHER" id="PTHR43605">
    <property type="entry name" value="ACYL-COENZYME A SYNTHETASE"/>
    <property type="match status" value="1"/>
</dbReference>
<dbReference type="AlphaFoldDB" id="A0A2H0V198"/>
<dbReference type="EMBL" id="PFAR01000049">
    <property type="protein sequence ID" value="PIR92825.1"/>
    <property type="molecule type" value="Genomic_DNA"/>
</dbReference>
<dbReference type="Proteomes" id="UP000228626">
    <property type="component" value="Unassembled WGS sequence"/>
</dbReference>
<dbReference type="Pfam" id="PF13193">
    <property type="entry name" value="AMP-binding_C"/>
    <property type="match status" value="1"/>
</dbReference>
<keyword evidence="2 7" id="KW-0436">Ligase</keyword>
<evidence type="ECO:0000259" key="5">
    <source>
        <dbReference type="Pfam" id="PF00501"/>
    </source>
</evidence>
<dbReference type="GO" id="GO:0006637">
    <property type="term" value="P:acyl-CoA metabolic process"/>
    <property type="evidence" value="ECO:0007669"/>
    <property type="project" value="TreeGrafter"/>
</dbReference>
<comment type="similarity">
    <text evidence="1">Belongs to the ATP-dependent AMP-binding enzyme family.</text>
</comment>
<evidence type="ECO:0000313" key="8">
    <source>
        <dbReference type="Proteomes" id="UP000228626"/>
    </source>
</evidence>
<dbReference type="GO" id="GO:0005524">
    <property type="term" value="F:ATP binding"/>
    <property type="evidence" value="ECO:0007669"/>
    <property type="project" value="UniProtKB-KW"/>
</dbReference>
<dbReference type="GO" id="GO:0015645">
    <property type="term" value="F:fatty acid ligase activity"/>
    <property type="evidence" value="ECO:0007669"/>
    <property type="project" value="TreeGrafter"/>
</dbReference>
<dbReference type="GO" id="GO:0016405">
    <property type="term" value="F:CoA-ligase activity"/>
    <property type="evidence" value="ECO:0007669"/>
    <property type="project" value="UniProtKB-ARBA"/>
</dbReference>
<sequence>MLKITKKKIAAKSNLDNYEKAYKNYSLEEAKKEISYFPGGKLNIAYNSITRNALNENTKNKTALIWESEAGEIKEFTFSQMENLSNKVANVLKKHKVKKGDRVFIILPRIPETYYSFIGIMKTGAIAGTMFAAFQEDGIFERLKKSEAKFVITNTELAERIKKNRQKLKELKYIFLTDIGISGGEDKLSLPEEMESASASFQTVPMEPDDAATMMFTSSTSYTPISGVVMPHQAVISQHLTAKYVLDFKEDDIYWCTADPGWITGTVYSIIANWSNAVTTVIYEGRFDAGKWMKIMEKYKVSVWYTAPTAIRMLIASGVDGRKYNLDNLRHMCSVGEVLQPDSIRWIKENLKVDVCDTYWQTETGSMIVANFPGEKKKIGSIGRPVPGVIVKIIDDQGKEVPVKTEGNIAIKPDVPSLMKTVWKNKKMYDSYFKHGWYVTGDRGYMDEDGYIWFLGRKDDIIKTSGERVGPAEVESALIEHPAVIDAGVIGKPDKLRGEIIKAFVVLDQKFNPSDKLIEELQQYVKKHLAGHAYPREVEFINKIPKNKSGKIVRRILKAKDLGLPEGDISTLEDD</sequence>
<evidence type="ECO:0000256" key="4">
    <source>
        <dbReference type="ARBA" id="ARBA00022840"/>
    </source>
</evidence>
<feature type="domain" description="AMP-dependent synthetase/ligase" evidence="5">
    <location>
        <begin position="56"/>
        <end position="420"/>
    </location>
</feature>
<evidence type="ECO:0000259" key="6">
    <source>
        <dbReference type="Pfam" id="PF13193"/>
    </source>
</evidence>
<keyword evidence="3" id="KW-0547">Nucleotide-binding</keyword>
<dbReference type="InterPro" id="IPR025110">
    <property type="entry name" value="AMP-bd_C"/>
</dbReference>
<dbReference type="PANTHER" id="PTHR43605:SF10">
    <property type="entry name" value="ACYL-COA SYNTHETASE MEDIUM CHAIN FAMILY MEMBER 3"/>
    <property type="match status" value="1"/>
</dbReference>
<dbReference type="GO" id="GO:0004321">
    <property type="term" value="F:fatty-acyl-CoA synthase activity"/>
    <property type="evidence" value="ECO:0007669"/>
    <property type="project" value="TreeGrafter"/>
</dbReference>
<evidence type="ECO:0000256" key="3">
    <source>
        <dbReference type="ARBA" id="ARBA00022741"/>
    </source>
</evidence>
<comment type="caution">
    <text evidence="7">The sequence shown here is derived from an EMBL/GenBank/DDBJ whole genome shotgun (WGS) entry which is preliminary data.</text>
</comment>
<dbReference type="SUPFAM" id="SSF56801">
    <property type="entry name" value="Acetyl-CoA synthetase-like"/>
    <property type="match status" value="1"/>
</dbReference>
<keyword evidence="4" id="KW-0067">ATP-binding</keyword>
<dbReference type="GO" id="GO:0006633">
    <property type="term" value="P:fatty acid biosynthetic process"/>
    <property type="evidence" value="ECO:0007669"/>
    <property type="project" value="TreeGrafter"/>
</dbReference>
<protein>
    <submittedName>
        <fullName evidence="7">Acetate--CoA ligase</fullName>
    </submittedName>
</protein>